<protein>
    <submittedName>
        <fullName evidence="4">Response regulator</fullName>
    </submittedName>
</protein>
<dbReference type="InterPro" id="IPR050595">
    <property type="entry name" value="Bact_response_regulator"/>
</dbReference>
<dbReference type="GO" id="GO:0000160">
    <property type="term" value="P:phosphorelay signal transduction system"/>
    <property type="evidence" value="ECO:0007669"/>
    <property type="project" value="InterPro"/>
</dbReference>
<dbReference type="Gene3D" id="3.40.50.2300">
    <property type="match status" value="1"/>
</dbReference>
<dbReference type="PANTHER" id="PTHR44591:SF3">
    <property type="entry name" value="RESPONSE REGULATORY DOMAIN-CONTAINING PROTEIN"/>
    <property type="match status" value="1"/>
</dbReference>
<evidence type="ECO:0000256" key="2">
    <source>
        <dbReference type="PROSITE-ProRule" id="PRU00169"/>
    </source>
</evidence>
<sequence length="126" mass="13329">MSDEPLGILVAEDNPLIAMDVTVVVEECGCVVIGPVRDTVDAARVLDDSRPDGALVDIHLQDGAAWSLVEELTTRNIPFILTSGSDRRTVPEAWAAAAFLAKPFMPEDLREALGQIGVSGCPTDAA</sequence>
<keyword evidence="1 2" id="KW-0597">Phosphoprotein</keyword>
<dbReference type="RefSeq" id="WP_135945008.1">
    <property type="nucleotide sequence ID" value="NZ_BMEI01000002.1"/>
</dbReference>
<dbReference type="Proteomes" id="UP000305451">
    <property type="component" value="Unassembled WGS sequence"/>
</dbReference>
<organism evidence="4 5">
    <name type="scientific">Marinicauda pacifica</name>
    <dbReference type="NCBI Taxonomy" id="1133559"/>
    <lineage>
        <taxon>Bacteria</taxon>
        <taxon>Pseudomonadati</taxon>
        <taxon>Pseudomonadota</taxon>
        <taxon>Alphaproteobacteria</taxon>
        <taxon>Maricaulales</taxon>
        <taxon>Maricaulaceae</taxon>
        <taxon>Marinicauda</taxon>
    </lineage>
</organism>
<dbReference type="SUPFAM" id="SSF52172">
    <property type="entry name" value="CheY-like"/>
    <property type="match status" value="1"/>
</dbReference>
<evidence type="ECO:0000256" key="1">
    <source>
        <dbReference type="ARBA" id="ARBA00022553"/>
    </source>
</evidence>
<dbReference type="PROSITE" id="PS50110">
    <property type="entry name" value="RESPONSE_REGULATORY"/>
    <property type="match status" value="1"/>
</dbReference>
<dbReference type="SMART" id="SM00448">
    <property type="entry name" value="REC"/>
    <property type="match status" value="1"/>
</dbReference>
<dbReference type="InterPro" id="IPR011006">
    <property type="entry name" value="CheY-like_superfamily"/>
</dbReference>
<evidence type="ECO:0000313" key="4">
    <source>
        <dbReference type="EMBL" id="TGY93287.1"/>
    </source>
</evidence>
<evidence type="ECO:0000259" key="3">
    <source>
        <dbReference type="PROSITE" id="PS50110"/>
    </source>
</evidence>
<proteinExistence type="predicted"/>
<dbReference type="PANTHER" id="PTHR44591">
    <property type="entry name" value="STRESS RESPONSE REGULATOR PROTEIN 1"/>
    <property type="match status" value="1"/>
</dbReference>
<name>A0A4S2HBG4_9PROT</name>
<dbReference type="OrthoDB" id="582170at2"/>
<dbReference type="AlphaFoldDB" id="A0A4S2HBG4"/>
<dbReference type="Pfam" id="PF00072">
    <property type="entry name" value="Response_reg"/>
    <property type="match status" value="1"/>
</dbReference>
<dbReference type="EMBL" id="SRXV01000002">
    <property type="protein sequence ID" value="TGY93287.1"/>
    <property type="molecule type" value="Genomic_DNA"/>
</dbReference>
<evidence type="ECO:0000313" key="5">
    <source>
        <dbReference type="Proteomes" id="UP000305451"/>
    </source>
</evidence>
<dbReference type="InterPro" id="IPR001789">
    <property type="entry name" value="Sig_transdc_resp-reg_receiver"/>
</dbReference>
<gene>
    <name evidence="4" type="ORF">E5162_09560</name>
</gene>
<reference evidence="4 5" key="1">
    <citation type="journal article" date="2013" name="Int. J. Syst. Evol. Microbiol.">
        <title>Marinicauda pacifica gen. nov., sp. nov., a prosthecate alphaproteobacterium of the family Hyphomonadaceae isolated from deep seawater.</title>
        <authorList>
            <person name="Zhang X.Y."/>
            <person name="Li G.W."/>
            <person name="Wang C.S."/>
            <person name="Zhang Y.J."/>
            <person name="Xu X.W."/>
            <person name="Li H."/>
            <person name="Liu A."/>
            <person name="Liu C."/>
            <person name="Xie B.B."/>
            <person name="Qin Q.L."/>
            <person name="Xu Z."/>
            <person name="Chen X.L."/>
            <person name="Zhou B.C."/>
            <person name="Zhang Y.Z."/>
        </authorList>
    </citation>
    <scope>NUCLEOTIDE SEQUENCE [LARGE SCALE GENOMIC DNA]</scope>
    <source>
        <strain evidence="4 5">P-1 km-3</strain>
    </source>
</reference>
<feature type="domain" description="Response regulatory" evidence="3">
    <location>
        <begin position="7"/>
        <end position="117"/>
    </location>
</feature>
<keyword evidence="5" id="KW-1185">Reference proteome</keyword>
<comment type="caution">
    <text evidence="4">The sequence shown here is derived from an EMBL/GenBank/DDBJ whole genome shotgun (WGS) entry which is preliminary data.</text>
</comment>
<accession>A0A4S2HBG4</accession>
<feature type="modified residue" description="4-aspartylphosphate" evidence="2">
    <location>
        <position position="57"/>
    </location>
</feature>